<keyword evidence="4" id="KW-1185">Reference proteome</keyword>
<dbReference type="Proteomes" id="UP001432322">
    <property type="component" value="Unassembled WGS sequence"/>
</dbReference>
<sequence>TVSTTRLRPAGTSGSASSTSTRRTTRETPSTSNASRTTSATTTSWARSTATTTSTDNCGSDDSVREGAAIDGLNPTLETSREEIKQARRSDK</sequence>
<evidence type="ECO:0000313" key="4">
    <source>
        <dbReference type="Proteomes" id="UP001432322"/>
    </source>
</evidence>
<gene>
    <name evidence="2" type="ORF">PFISCL1PPCAC_11428</name>
    <name evidence="3" type="ORF">PFISCL1PPCAC_21196</name>
</gene>
<evidence type="ECO:0000256" key="1">
    <source>
        <dbReference type="SAM" id="MobiDB-lite"/>
    </source>
</evidence>
<feature type="non-terminal residue" evidence="2">
    <location>
        <position position="1"/>
    </location>
</feature>
<protein>
    <submittedName>
        <fullName evidence="2">Uncharacterized protein</fullName>
    </submittedName>
</protein>
<dbReference type="EMBL" id="BTSY01000005">
    <property type="protein sequence ID" value="GMT29899.1"/>
    <property type="molecule type" value="Genomic_DNA"/>
</dbReference>
<comment type="caution">
    <text evidence="2">The sequence shown here is derived from an EMBL/GenBank/DDBJ whole genome shotgun (WGS) entry which is preliminary data.</text>
</comment>
<proteinExistence type="predicted"/>
<feature type="compositionally biased region" description="Low complexity" evidence="1">
    <location>
        <begin position="8"/>
        <end position="55"/>
    </location>
</feature>
<evidence type="ECO:0000313" key="3">
    <source>
        <dbReference type="EMBL" id="GMT29899.1"/>
    </source>
</evidence>
<evidence type="ECO:0000313" key="2">
    <source>
        <dbReference type="EMBL" id="GMT20130.1"/>
    </source>
</evidence>
<name>A0AAV5VQ77_9BILA</name>
<accession>A0AAV5VQ77</accession>
<feature type="region of interest" description="Disordered" evidence="1">
    <location>
        <begin position="1"/>
        <end position="92"/>
    </location>
</feature>
<reference evidence="2" key="1">
    <citation type="submission" date="2023-10" db="EMBL/GenBank/DDBJ databases">
        <title>Genome assembly of Pristionchus species.</title>
        <authorList>
            <person name="Yoshida K."/>
            <person name="Sommer R.J."/>
        </authorList>
    </citation>
    <scope>NUCLEOTIDE SEQUENCE</scope>
    <source>
        <strain evidence="2">RS5133</strain>
    </source>
</reference>
<dbReference type="EMBL" id="BTSY01000003">
    <property type="protein sequence ID" value="GMT20130.1"/>
    <property type="molecule type" value="Genomic_DNA"/>
</dbReference>
<organism evidence="2 4">
    <name type="scientific">Pristionchus fissidentatus</name>
    <dbReference type="NCBI Taxonomy" id="1538716"/>
    <lineage>
        <taxon>Eukaryota</taxon>
        <taxon>Metazoa</taxon>
        <taxon>Ecdysozoa</taxon>
        <taxon>Nematoda</taxon>
        <taxon>Chromadorea</taxon>
        <taxon>Rhabditida</taxon>
        <taxon>Rhabditina</taxon>
        <taxon>Diplogasteromorpha</taxon>
        <taxon>Diplogasteroidea</taxon>
        <taxon>Neodiplogasteridae</taxon>
        <taxon>Pristionchus</taxon>
    </lineage>
</organism>
<feature type="compositionally biased region" description="Basic and acidic residues" evidence="1">
    <location>
        <begin position="79"/>
        <end position="92"/>
    </location>
</feature>
<dbReference type="AlphaFoldDB" id="A0AAV5VQ77"/>